<proteinExistence type="predicted"/>
<reference evidence="4 5" key="2">
    <citation type="submission" date="2018-11" db="EMBL/GenBank/DDBJ databases">
        <authorList>
            <consortium name="Pathogen Informatics"/>
        </authorList>
    </citation>
    <scope>NUCLEOTIDE SEQUENCE [LARGE SCALE GENOMIC DNA]</scope>
    <source>
        <strain evidence="4 5">Egypt</strain>
    </source>
</reference>
<keyword evidence="2" id="KW-1133">Transmembrane helix</keyword>
<dbReference type="AlphaFoldDB" id="A0A183AWT7"/>
<dbReference type="Proteomes" id="UP000272942">
    <property type="component" value="Unassembled WGS sequence"/>
</dbReference>
<name>A0A183AWT7_9TREM</name>
<evidence type="ECO:0000313" key="5">
    <source>
        <dbReference type="Proteomes" id="UP000272942"/>
    </source>
</evidence>
<sequence length="271" mass="32210">MPTQPLFPFSPSILSNTVPPYKQRANPIQLPPIVPVQRGEPLTMDQWKRHLDPSGRVTCVGNLRQIIFQGFTVPTGFTFQGVEPSLRPIVWKYLLGYYLWDNTAAENEKRRIDKHREYHKLKQFWKEMSVERLDRFSLFRERKCFIEKDVPRTDRKCSFFRDDSNRNLTRLYDILLTYTVYNMDCGKHFEVPALFVLFYSPTLLFDTVLYFIFYGVVREGRGVNQRICQLFCDLFTLEQSTTYPDFLAFATMNYAQFVSLFWLLFSDCPFR</sequence>
<dbReference type="OrthoDB" id="10264062at2759"/>
<reference evidence="6" key="1">
    <citation type="submission" date="2016-06" db="UniProtKB">
        <authorList>
            <consortium name="WormBaseParasite"/>
        </authorList>
    </citation>
    <scope>IDENTIFICATION</scope>
</reference>
<gene>
    <name evidence="4" type="ORF">ECPE_LOCUS11422</name>
</gene>
<dbReference type="InterPro" id="IPR000195">
    <property type="entry name" value="Rab-GAP-TBC_dom"/>
</dbReference>
<dbReference type="Pfam" id="PF00566">
    <property type="entry name" value="RabGAP-TBC"/>
    <property type="match status" value="1"/>
</dbReference>
<dbReference type="Gene3D" id="1.10.8.270">
    <property type="entry name" value="putative rabgap domain of human tbc1 domain family member 14 like domains"/>
    <property type="match status" value="1"/>
</dbReference>
<evidence type="ECO:0000256" key="1">
    <source>
        <dbReference type="ARBA" id="ARBA00022468"/>
    </source>
</evidence>
<evidence type="ECO:0000259" key="3">
    <source>
        <dbReference type="PROSITE" id="PS50086"/>
    </source>
</evidence>
<evidence type="ECO:0000313" key="4">
    <source>
        <dbReference type="EMBL" id="VDP88478.1"/>
    </source>
</evidence>
<keyword evidence="1" id="KW-0343">GTPase activation</keyword>
<dbReference type="WBParaSite" id="ECPE_0001145701-mRNA-1">
    <property type="protein sequence ID" value="ECPE_0001145701-mRNA-1"/>
    <property type="gene ID" value="ECPE_0001145701"/>
</dbReference>
<dbReference type="PANTHER" id="PTHR22957">
    <property type="entry name" value="TBC1 DOMAIN FAMILY MEMBER GTPASE-ACTIVATING PROTEIN"/>
    <property type="match status" value="1"/>
</dbReference>
<dbReference type="SUPFAM" id="SSF47923">
    <property type="entry name" value="Ypt/Rab-GAP domain of gyp1p"/>
    <property type="match status" value="1"/>
</dbReference>
<dbReference type="PROSITE" id="PS50086">
    <property type="entry name" value="TBC_RABGAP"/>
    <property type="match status" value="1"/>
</dbReference>
<accession>A0A183AWT7</accession>
<organism evidence="6">
    <name type="scientific">Echinostoma caproni</name>
    <dbReference type="NCBI Taxonomy" id="27848"/>
    <lineage>
        <taxon>Eukaryota</taxon>
        <taxon>Metazoa</taxon>
        <taxon>Spiralia</taxon>
        <taxon>Lophotrochozoa</taxon>
        <taxon>Platyhelminthes</taxon>
        <taxon>Trematoda</taxon>
        <taxon>Digenea</taxon>
        <taxon>Plagiorchiida</taxon>
        <taxon>Echinostomata</taxon>
        <taxon>Echinostomatoidea</taxon>
        <taxon>Echinostomatidae</taxon>
        <taxon>Echinostoma</taxon>
    </lineage>
</organism>
<dbReference type="EMBL" id="UZAN01050799">
    <property type="protein sequence ID" value="VDP88478.1"/>
    <property type="molecule type" value="Genomic_DNA"/>
</dbReference>
<dbReference type="GO" id="GO:0005096">
    <property type="term" value="F:GTPase activator activity"/>
    <property type="evidence" value="ECO:0007669"/>
    <property type="project" value="UniProtKB-KW"/>
</dbReference>
<keyword evidence="2" id="KW-0472">Membrane</keyword>
<keyword evidence="2" id="KW-0812">Transmembrane</keyword>
<evidence type="ECO:0000256" key="2">
    <source>
        <dbReference type="SAM" id="Phobius"/>
    </source>
</evidence>
<feature type="transmembrane region" description="Helical" evidence="2">
    <location>
        <begin position="246"/>
        <end position="265"/>
    </location>
</feature>
<evidence type="ECO:0000313" key="6">
    <source>
        <dbReference type="WBParaSite" id="ECPE_0001145701-mRNA-1"/>
    </source>
</evidence>
<feature type="transmembrane region" description="Helical" evidence="2">
    <location>
        <begin position="193"/>
        <end position="213"/>
    </location>
</feature>
<dbReference type="InterPro" id="IPR035969">
    <property type="entry name" value="Rab-GAP_TBC_sf"/>
</dbReference>
<keyword evidence="5" id="KW-1185">Reference proteome</keyword>
<protein>
    <submittedName>
        <fullName evidence="6">Rab-GAP TBC domain-containing protein</fullName>
    </submittedName>
</protein>
<dbReference type="PANTHER" id="PTHR22957:SF645">
    <property type="entry name" value="LD27216P"/>
    <property type="match status" value="1"/>
</dbReference>
<feature type="domain" description="Rab-GAP TBC" evidence="3">
    <location>
        <begin position="81"/>
        <end position="271"/>
    </location>
</feature>